<evidence type="ECO:0000313" key="2">
    <source>
        <dbReference type="Proteomes" id="UP000053676"/>
    </source>
</evidence>
<name>W2THR8_NECAM</name>
<sequence length="89" mass="10712">MLMFRSQTITRIKDIHNNDNMRRLCDLDQSLILFYSIEESSLTSLEPVLFSVKFQWISFTTIKFAYKQSSHHGMSEIEEYDWRQKNVDE</sequence>
<dbReference type="AlphaFoldDB" id="W2THR8"/>
<dbReference type="EMBL" id="KI658987">
    <property type="protein sequence ID" value="ETN80721.1"/>
    <property type="molecule type" value="Genomic_DNA"/>
</dbReference>
<reference evidence="2" key="1">
    <citation type="journal article" date="2014" name="Nat. Genet.">
        <title>Genome of the human hookworm Necator americanus.</title>
        <authorList>
            <person name="Tang Y.T."/>
            <person name="Gao X."/>
            <person name="Rosa B.A."/>
            <person name="Abubucker S."/>
            <person name="Hallsworth-Pepin K."/>
            <person name="Martin J."/>
            <person name="Tyagi R."/>
            <person name="Heizer E."/>
            <person name="Zhang X."/>
            <person name="Bhonagiri-Palsikar V."/>
            <person name="Minx P."/>
            <person name="Warren W.C."/>
            <person name="Wang Q."/>
            <person name="Zhan B."/>
            <person name="Hotez P.J."/>
            <person name="Sternberg P.W."/>
            <person name="Dougall A."/>
            <person name="Gaze S.T."/>
            <person name="Mulvenna J."/>
            <person name="Sotillo J."/>
            <person name="Ranganathan S."/>
            <person name="Rabelo E.M."/>
            <person name="Wilson R.K."/>
            <person name="Felgner P.L."/>
            <person name="Bethony J."/>
            <person name="Hawdon J.M."/>
            <person name="Gasser R.B."/>
            <person name="Loukas A."/>
            <person name="Mitreva M."/>
        </authorList>
    </citation>
    <scope>NUCLEOTIDE SEQUENCE [LARGE SCALE GENOMIC DNA]</scope>
</reference>
<dbReference type="KEGG" id="nai:NECAME_09003"/>
<organism evidence="1 2">
    <name type="scientific">Necator americanus</name>
    <name type="common">Human hookworm</name>
    <dbReference type="NCBI Taxonomy" id="51031"/>
    <lineage>
        <taxon>Eukaryota</taxon>
        <taxon>Metazoa</taxon>
        <taxon>Ecdysozoa</taxon>
        <taxon>Nematoda</taxon>
        <taxon>Chromadorea</taxon>
        <taxon>Rhabditida</taxon>
        <taxon>Rhabditina</taxon>
        <taxon>Rhabditomorpha</taxon>
        <taxon>Strongyloidea</taxon>
        <taxon>Ancylostomatidae</taxon>
        <taxon>Bunostominae</taxon>
        <taxon>Necator</taxon>
    </lineage>
</organism>
<evidence type="ECO:0000313" key="1">
    <source>
        <dbReference type="EMBL" id="ETN80721.1"/>
    </source>
</evidence>
<gene>
    <name evidence="1" type="ORF">NECAME_09003</name>
</gene>
<dbReference type="Proteomes" id="UP000053676">
    <property type="component" value="Unassembled WGS sequence"/>
</dbReference>
<protein>
    <submittedName>
        <fullName evidence="1">Uncharacterized protein</fullName>
    </submittedName>
</protein>
<keyword evidence="2" id="KW-1185">Reference proteome</keyword>
<proteinExistence type="predicted"/>
<accession>W2THR8</accession>